<feature type="compositionally biased region" description="Low complexity" evidence="1">
    <location>
        <begin position="114"/>
        <end position="129"/>
    </location>
</feature>
<comment type="caution">
    <text evidence="2">The sequence shown here is derived from an EMBL/GenBank/DDBJ whole genome shotgun (WGS) entry which is preliminary data.</text>
</comment>
<proteinExistence type="predicted"/>
<feature type="region of interest" description="Disordered" evidence="1">
    <location>
        <begin position="301"/>
        <end position="363"/>
    </location>
</feature>
<feature type="compositionally biased region" description="Low complexity" evidence="1">
    <location>
        <begin position="602"/>
        <end position="627"/>
    </location>
</feature>
<evidence type="ECO:0000256" key="1">
    <source>
        <dbReference type="SAM" id="MobiDB-lite"/>
    </source>
</evidence>
<evidence type="ECO:0000313" key="3">
    <source>
        <dbReference type="Proteomes" id="UP001172159"/>
    </source>
</evidence>
<evidence type="ECO:0000313" key="2">
    <source>
        <dbReference type="EMBL" id="KAK0735825.1"/>
    </source>
</evidence>
<dbReference type="EMBL" id="JAUKTV010000007">
    <property type="protein sequence ID" value="KAK0735825.1"/>
    <property type="molecule type" value="Genomic_DNA"/>
</dbReference>
<keyword evidence="3" id="KW-1185">Reference proteome</keyword>
<gene>
    <name evidence="2" type="ORF">B0T21DRAFT_289716</name>
</gene>
<feature type="region of interest" description="Disordered" evidence="1">
    <location>
        <begin position="414"/>
        <end position="498"/>
    </location>
</feature>
<feature type="region of interest" description="Disordered" evidence="1">
    <location>
        <begin position="513"/>
        <end position="542"/>
    </location>
</feature>
<feature type="compositionally biased region" description="Low complexity" evidence="1">
    <location>
        <begin position="519"/>
        <end position="531"/>
    </location>
</feature>
<feature type="region of interest" description="Disordered" evidence="1">
    <location>
        <begin position="114"/>
        <end position="190"/>
    </location>
</feature>
<feature type="region of interest" description="Disordered" evidence="1">
    <location>
        <begin position="592"/>
        <end position="647"/>
    </location>
</feature>
<accession>A0AA40BKC0</accession>
<dbReference type="Proteomes" id="UP001172159">
    <property type="component" value="Unassembled WGS sequence"/>
</dbReference>
<dbReference type="AlphaFoldDB" id="A0AA40BKC0"/>
<feature type="region of interest" description="Disordered" evidence="1">
    <location>
        <begin position="1"/>
        <end position="96"/>
    </location>
</feature>
<sequence length="749" mass="80053">MLKAVRRRATPAVQDAGVEVEGRETHGPTAPSTDQGPGSVSDPRDTTSTSTRQPRRPVVQNADIPPIAFPGGRNPYLDRPLPPPPPPKTTSNSASTAVAVPVAVTIVPPVMLVRPSTSSGPSSKSAAGTRPNFDKRQSKDDMALNGRVGMAPKGKGLQPYIIGIKGSGPLTPESSPGKMQALSPAPNFSVPSRVMTPESILSGEIPIGMALGSPSQVASPYDKSWNGSSQNIGYQALVEANVQRSPSPPPVQKMPEPTMQRSKTQKRRLFGSLFGRKHAEPAKTMEAAEANQSTVSITVTSPAEDNAPTRSKTVSGKKAPKHRPIVIRSNTLKETSSQQDLRRTEEQLNSLQPLPGSSPARAPGLLDFEIPDVRLERYSIMFSGVLNPNGTSPQSKSSLLERRQATLEKLKTINDQEEEERIRPRRATSPQPMKSPGFTLFPQAMSSTNSLAPPPRKLTRSNTSPALLPSPARAKFDIKQEGSPEQSGARKERKTVKIVSPRAMDEINRAAQVEKLREQQQAAEQAQRNQPRQPPTITMTTGSASNGFYFGPNNSALILDSPASFVTTSSLADEDYDPKPATQATIVPLRPAVPEPQWQMISPPSSTTSSSASDNSSKQSVASSVTTRPSLDTLRSLDQQPKVPPVQEDDVALKAAVEISIARQISISRQQRNMLRPLGQGATMSSSAKSGMIRGRSATGGGGATTAAVAGSQITVEVVKRRVQETRLAVPTLVVADNRKSELVEVVDA</sequence>
<feature type="compositionally biased region" description="Polar residues" evidence="1">
    <location>
        <begin position="328"/>
        <end position="339"/>
    </location>
</feature>
<name>A0AA40BKC0_9PEZI</name>
<feature type="compositionally biased region" description="Basic and acidic residues" evidence="1">
    <location>
        <begin position="132"/>
        <end position="142"/>
    </location>
</feature>
<feature type="region of interest" description="Disordered" evidence="1">
    <location>
        <begin position="242"/>
        <end position="265"/>
    </location>
</feature>
<organism evidence="2 3">
    <name type="scientific">Apiosordaria backusii</name>
    <dbReference type="NCBI Taxonomy" id="314023"/>
    <lineage>
        <taxon>Eukaryota</taxon>
        <taxon>Fungi</taxon>
        <taxon>Dikarya</taxon>
        <taxon>Ascomycota</taxon>
        <taxon>Pezizomycotina</taxon>
        <taxon>Sordariomycetes</taxon>
        <taxon>Sordariomycetidae</taxon>
        <taxon>Sordariales</taxon>
        <taxon>Lasiosphaeriaceae</taxon>
        <taxon>Apiosordaria</taxon>
    </lineage>
</organism>
<reference evidence="2" key="1">
    <citation type="submission" date="2023-06" db="EMBL/GenBank/DDBJ databases">
        <title>Genome-scale phylogeny and comparative genomics of the fungal order Sordariales.</title>
        <authorList>
            <consortium name="Lawrence Berkeley National Laboratory"/>
            <person name="Hensen N."/>
            <person name="Bonometti L."/>
            <person name="Westerberg I."/>
            <person name="Brannstrom I.O."/>
            <person name="Guillou S."/>
            <person name="Cros-Aarteil S."/>
            <person name="Calhoun S."/>
            <person name="Haridas S."/>
            <person name="Kuo A."/>
            <person name="Mondo S."/>
            <person name="Pangilinan J."/>
            <person name="Riley R."/>
            <person name="Labutti K."/>
            <person name="Andreopoulos B."/>
            <person name="Lipzen A."/>
            <person name="Chen C."/>
            <person name="Yanf M."/>
            <person name="Daum C."/>
            <person name="Ng V."/>
            <person name="Clum A."/>
            <person name="Steindorff A."/>
            <person name="Ohm R."/>
            <person name="Martin F."/>
            <person name="Silar P."/>
            <person name="Natvig D."/>
            <person name="Lalanne C."/>
            <person name="Gautier V."/>
            <person name="Ament-Velasquez S.L."/>
            <person name="Kruys A."/>
            <person name="Hutchinson M.I."/>
            <person name="Powell A.J."/>
            <person name="Barry K."/>
            <person name="Miller A.N."/>
            <person name="Grigoriev I.V."/>
            <person name="Debuchy R."/>
            <person name="Gladieux P."/>
            <person name="Thoren M.H."/>
            <person name="Johannesson H."/>
        </authorList>
    </citation>
    <scope>NUCLEOTIDE SEQUENCE</scope>
    <source>
        <strain evidence="2">CBS 540.89</strain>
    </source>
</reference>
<feature type="compositionally biased region" description="Low complexity" evidence="1">
    <location>
        <begin position="46"/>
        <end position="58"/>
    </location>
</feature>
<protein>
    <submittedName>
        <fullName evidence="2">Uncharacterized protein</fullName>
    </submittedName>
</protein>
<feature type="compositionally biased region" description="Polar residues" evidence="1">
    <location>
        <begin position="301"/>
        <end position="314"/>
    </location>
</feature>